<gene>
    <name evidence="2" type="ORF">SKAU_G00392370</name>
</gene>
<sequence length="174" mass="17994">MLTTRLEGAVPVQGSAGPPAGDRQIPAEGHQRGSELLRSVGLKRKNNTKSRTVSPHTKESSAGSREPRRPSGPHGGVRAASAFAEPGGAAGSDPRRDGGLPPHPPEPDAATNPASPAEEAGSTAGPTQSGRTILIQLRKSLHCAGNEGPRDPGFCTNQFRKVLGFLPPLLRGII</sequence>
<evidence type="ECO:0000313" key="3">
    <source>
        <dbReference type="Proteomes" id="UP001152622"/>
    </source>
</evidence>
<feature type="region of interest" description="Disordered" evidence="1">
    <location>
        <begin position="1"/>
        <end position="128"/>
    </location>
</feature>
<comment type="caution">
    <text evidence="2">The sequence shown here is derived from an EMBL/GenBank/DDBJ whole genome shotgun (WGS) entry which is preliminary data.</text>
</comment>
<evidence type="ECO:0000313" key="2">
    <source>
        <dbReference type="EMBL" id="KAJ8335895.1"/>
    </source>
</evidence>
<evidence type="ECO:0000256" key="1">
    <source>
        <dbReference type="SAM" id="MobiDB-lite"/>
    </source>
</evidence>
<name>A0A9Q1ICW8_SYNKA</name>
<accession>A0A9Q1ICW8</accession>
<feature type="compositionally biased region" description="Polar residues" evidence="1">
    <location>
        <begin position="49"/>
        <end position="63"/>
    </location>
</feature>
<dbReference type="AlphaFoldDB" id="A0A9Q1ICW8"/>
<dbReference type="Proteomes" id="UP001152622">
    <property type="component" value="Chromosome 20"/>
</dbReference>
<protein>
    <submittedName>
        <fullName evidence="2">Uncharacterized protein</fullName>
    </submittedName>
</protein>
<keyword evidence="3" id="KW-1185">Reference proteome</keyword>
<proteinExistence type="predicted"/>
<dbReference type="EMBL" id="JAINUF010000020">
    <property type="protein sequence ID" value="KAJ8335895.1"/>
    <property type="molecule type" value="Genomic_DNA"/>
</dbReference>
<reference evidence="2" key="1">
    <citation type="journal article" date="2023" name="Science">
        <title>Genome structures resolve the early diversification of teleost fishes.</title>
        <authorList>
            <person name="Parey E."/>
            <person name="Louis A."/>
            <person name="Montfort J."/>
            <person name="Bouchez O."/>
            <person name="Roques C."/>
            <person name="Iampietro C."/>
            <person name="Lluch J."/>
            <person name="Castinel A."/>
            <person name="Donnadieu C."/>
            <person name="Desvignes T."/>
            <person name="Floi Bucao C."/>
            <person name="Jouanno E."/>
            <person name="Wen M."/>
            <person name="Mejri S."/>
            <person name="Dirks R."/>
            <person name="Jansen H."/>
            <person name="Henkel C."/>
            <person name="Chen W.J."/>
            <person name="Zahm M."/>
            <person name="Cabau C."/>
            <person name="Klopp C."/>
            <person name="Thompson A.W."/>
            <person name="Robinson-Rechavi M."/>
            <person name="Braasch I."/>
            <person name="Lecointre G."/>
            <person name="Bobe J."/>
            <person name="Postlethwait J.H."/>
            <person name="Berthelot C."/>
            <person name="Roest Crollius H."/>
            <person name="Guiguen Y."/>
        </authorList>
    </citation>
    <scope>NUCLEOTIDE SEQUENCE</scope>
    <source>
        <strain evidence="2">WJC10195</strain>
    </source>
</reference>
<organism evidence="2 3">
    <name type="scientific">Synaphobranchus kaupii</name>
    <name type="common">Kaup's arrowtooth eel</name>
    <dbReference type="NCBI Taxonomy" id="118154"/>
    <lineage>
        <taxon>Eukaryota</taxon>
        <taxon>Metazoa</taxon>
        <taxon>Chordata</taxon>
        <taxon>Craniata</taxon>
        <taxon>Vertebrata</taxon>
        <taxon>Euteleostomi</taxon>
        <taxon>Actinopterygii</taxon>
        <taxon>Neopterygii</taxon>
        <taxon>Teleostei</taxon>
        <taxon>Anguilliformes</taxon>
        <taxon>Synaphobranchidae</taxon>
        <taxon>Synaphobranchus</taxon>
    </lineage>
</organism>